<gene>
    <name evidence="1" type="ORF">EV182_007240</name>
</gene>
<proteinExistence type="predicted"/>
<protein>
    <submittedName>
        <fullName evidence="1">Uncharacterized protein</fullName>
    </submittedName>
</protein>
<keyword evidence="2" id="KW-1185">Reference proteome</keyword>
<comment type="caution">
    <text evidence="1">The sequence shown here is derived from an EMBL/GenBank/DDBJ whole genome shotgun (WGS) entry which is preliminary data.</text>
</comment>
<evidence type="ECO:0000313" key="1">
    <source>
        <dbReference type="EMBL" id="KAJ1672242.1"/>
    </source>
</evidence>
<feature type="non-terminal residue" evidence="1">
    <location>
        <position position="302"/>
    </location>
</feature>
<dbReference type="EMBL" id="JAMZIH010008425">
    <property type="protein sequence ID" value="KAJ1672242.1"/>
    <property type="molecule type" value="Genomic_DNA"/>
</dbReference>
<accession>A0ACC1H878</accession>
<name>A0ACC1H878_9FUNG</name>
<sequence length="302" mass="33096">NPGTILKAAFLAQRPAICALATDAADQGHERDSPPVAKSLDELIDQLKEALAEHNPPNSYADALAKSYRLGEEFEETRSVLRRRPLRDRFPKSMHQHMVAKEGTGEAASNGNTGGTSGEDRRVRGYKEFMSRIVSPRDIMNVVFRQAKKDAQQGNVGKRPYSTESVRRALNDKGAAKRPNDNTAAQQNVYNESTMETISPGIQAVITLDIGDIVEIRKSRSIPSLSAITSHISLGVVVKRTSGRFAYLVCLSNGETVGISTESVGFRARKYAIRKAALQSAGLSLEEVEQVHAWAETHNNIR</sequence>
<feature type="non-terminal residue" evidence="1">
    <location>
        <position position="1"/>
    </location>
</feature>
<reference evidence="1" key="1">
    <citation type="submission" date="2022-06" db="EMBL/GenBank/DDBJ databases">
        <title>Phylogenomic reconstructions and comparative analyses of Kickxellomycotina fungi.</title>
        <authorList>
            <person name="Reynolds N.K."/>
            <person name="Stajich J.E."/>
            <person name="Barry K."/>
            <person name="Grigoriev I.V."/>
            <person name="Crous P."/>
            <person name="Smith M.E."/>
        </authorList>
    </citation>
    <scope>NUCLEOTIDE SEQUENCE</scope>
    <source>
        <strain evidence="1">RSA 2271</strain>
    </source>
</reference>
<organism evidence="1 2">
    <name type="scientific">Spiromyces aspiralis</name>
    <dbReference type="NCBI Taxonomy" id="68401"/>
    <lineage>
        <taxon>Eukaryota</taxon>
        <taxon>Fungi</taxon>
        <taxon>Fungi incertae sedis</taxon>
        <taxon>Zoopagomycota</taxon>
        <taxon>Kickxellomycotina</taxon>
        <taxon>Kickxellomycetes</taxon>
        <taxon>Kickxellales</taxon>
        <taxon>Kickxellaceae</taxon>
        <taxon>Spiromyces</taxon>
    </lineage>
</organism>
<dbReference type="Proteomes" id="UP001145114">
    <property type="component" value="Unassembled WGS sequence"/>
</dbReference>
<evidence type="ECO:0000313" key="2">
    <source>
        <dbReference type="Proteomes" id="UP001145114"/>
    </source>
</evidence>